<evidence type="ECO:0000313" key="10">
    <source>
        <dbReference type="Proteomes" id="UP001338582"/>
    </source>
</evidence>
<evidence type="ECO:0000256" key="8">
    <source>
        <dbReference type="RuleBase" id="RU003905"/>
    </source>
</evidence>
<dbReference type="InterPro" id="IPR019926">
    <property type="entry name" value="Ribosomal_uL3_CS"/>
</dbReference>
<evidence type="ECO:0000313" key="9">
    <source>
        <dbReference type="EMBL" id="WPK24647.1"/>
    </source>
</evidence>
<dbReference type="KEGG" id="asau:88172992"/>
<dbReference type="Pfam" id="PF00297">
    <property type="entry name" value="Ribosomal_L3"/>
    <property type="match status" value="1"/>
</dbReference>
<dbReference type="EMBL" id="CP138895">
    <property type="protein sequence ID" value="WPK24647.1"/>
    <property type="molecule type" value="Genomic_DNA"/>
</dbReference>
<reference evidence="9 10" key="1">
    <citation type="submission" date="2023-10" db="EMBL/GenBank/DDBJ databases">
        <title>Draft Genome Sequence of Candida saopaulonensis from a very Premature Infant with Sepsis.</title>
        <authorList>
            <person name="Ning Y."/>
            <person name="Dai R."/>
            <person name="Xiao M."/>
            <person name="Xu Y."/>
            <person name="Yan Q."/>
            <person name="Zhang L."/>
        </authorList>
    </citation>
    <scope>NUCLEOTIDE SEQUENCE [LARGE SCALE GENOMIC DNA]</scope>
    <source>
        <strain evidence="9 10">19XY460</strain>
    </source>
</reference>
<evidence type="ECO:0000256" key="7">
    <source>
        <dbReference type="ARBA" id="ARBA00035209"/>
    </source>
</evidence>
<dbReference type="GO" id="GO:0006412">
    <property type="term" value="P:translation"/>
    <property type="evidence" value="ECO:0007669"/>
    <property type="project" value="InterPro"/>
</dbReference>
<dbReference type="GO" id="GO:0003735">
    <property type="term" value="F:structural constituent of ribosome"/>
    <property type="evidence" value="ECO:0007669"/>
    <property type="project" value="InterPro"/>
</dbReference>
<comment type="similarity">
    <text evidence="2 8">Belongs to the universal ribosomal protein uL3 family.</text>
</comment>
<evidence type="ECO:0000256" key="6">
    <source>
        <dbReference type="ARBA" id="ARBA00023274"/>
    </source>
</evidence>
<evidence type="ECO:0000256" key="3">
    <source>
        <dbReference type="ARBA" id="ARBA00022946"/>
    </source>
</evidence>
<comment type="subcellular location">
    <subcellularLocation>
        <location evidence="1">Mitochondrion</location>
    </subcellularLocation>
</comment>
<keyword evidence="3" id="KW-0809">Transit peptide</keyword>
<sequence length="281" mass="29977">MFALWSLPLPRVATSSSKSFSRSVARIPSIHSVTSMRTPSPILNHSVVKANERKQLLGRPGLLGIKRDMISWYTEKGEQLAATIIEIDACEVLANKTSEEHGYTSVLLGQLDKTKNVVPTVRSICKSAGVSPKANIAEFRVRTDEGLIQPGVELTADYFAVGQLIDVQATSKGKGFAGVMKRHGYSGLNASHGVSVSHRSAGSMGPSQDPGRVLPGKKMAGRMGGTKVTAQNLEVLSADGEAGILVVKGQIPGPKGSYVKVSDAKKEYGKSLLRIKHDACR</sequence>
<accession>A0AAX4H7Y8</accession>
<dbReference type="GO" id="GO:0005762">
    <property type="term" value="C:mitochondrial large ribosomal subunit"/>
    <property type="evidence" value="ECO:0007669"/>
    <property type="project" value="TreeGrafter"/>
</dbReference>
<keyword evidence="4 8" id="KW-0689">Ribosomal protein</keyword>
<dbReference type="InterPro" id="IPR009000">
    <property type="entry name" value="Transl_B-barrel_sf"/>
</dbReference>
<name>A0AAX4H7Y8_9ASCO</name>
<dbReference type="AlphaFoldDB" id="A0AAX4H7Y8"/>
<evidence type="ECO:0000256" key="5">
    <source>
        <dbReference type="ARBA" id="ARBA00023128"/>
    </source>
</evidence>
<organism evidence="9 10">
    <name type="scientific">Australozyma saopauloensis</name>
    <dbReference type="NCBI Taxonomy" id="291208"/>
    <lineage>
        <taxon>Eukaryota</taxon>
        <taxon>Fungi</taxon>
        <taxon>Dikarya</taxon>
        <taxon>Ascomycota</taxon>
        <taxon>Saccharomycotina</taxon>
        <taxon>Pichiomycetes</taxon>
        <taxon>Metschnikowiaceae</taxon>
        <taxon>Australozyma</taxon>
    </lineage>
</organism>
<dbReference type="GeneID" id="88172992"/>
<dbReference type="PANTHER" id="PTHR11229">
    <property type="entry name" value="50S RIBOSOMAL PROTEIN L3"/>
    <property type="match status" value="1"/>
</dbReference>
<keyword evidence="10" id="KW-1185">Reference proteome</keyword>
<dbReference type="PANTHER" id="PTHR11229:SF8">
    <property type="entry name" value="LARGE RIBOSOMAL SUBUNIT PROTEIN UL3M"/>
    <property type="match status" value="1"/>
</dbReference>
<dbReference type="PROSITE" id="PS00474">
    <property type="entry name" value="RIBOSOMAL_L3"/>
    <property type="match status" value="1"/>
</dbReference>
<gene>
    <name evidence="9" type="ORF">PUMCH_001927</name>
</gene>
<dbReference type="Gene3D" id="2.40.30.10">
    <property type="entry name" value="Translation factors"/>
    <property type="match status" value="2"/>
</dbReference>
<dbReference type="RefSeq" id="XP_062877030.1">
    <property type="nucleotide sequence ID" value="XM_063020960.1"/>
</dbReference>
<evidence type="ECO:0000256" key="1">
    <source>
        <dbReference type="ARBA" id="ARBA00004173"/>
    </source>
</evidence>
<proteinExistence type="inferred from homology"/>
<keyword evidence="6 8" id="KW-0687">Ribonucleoprotein</keyword>
<dbReference type="SUPFAM" id="SSF50447">
    <property type="entry name" value="Translation proteins"/>
    <property type="match status" value="1"/>
</dbReference>
<dbReference type="FunFam" id="2.40.30.10:FF:000004">
    <property type="entry name" value="50S ribosomal protein L3"/>
    <property type="match status" value="1"/>
</dbReference>
<evidence type="ECO:0000256" key="2">
    <source>
        <dbReference type="ARBA" id="ARBA00006540"/>
    </source>
</evidence>
<protein>
    <recommendedName>
        <fullName evidence="7">Large ribosomal subunit protein uL3m</fullName>
    </recommendedName>
</protein>
<dbReference type="NCBIfam" id="TIGR03625">
    <property type="entry name" value="L3_bact"/>
    <property type="match status" value="1"/>
</dbReference>
<dbReference type="InterPro" id="IPR000597">
    <property type="entry name" value="Ribosomal_uL3"/>
</dbReference>
<keyword evidence="5" id="KW-0496">Mitochondrion</keyword>
<dbReference type="Proteomes" id="UP001338582">
    <property type="component" value="Chromosome 2"/>
</dbReference>
<evidence type="ECO:0000256" key="4">
    <source>
        <dbReference type="ARBA" id="ARBA00022980"/>
    </source>
</evidence>
<dbReference type="InterPro" id="IPR019927">
    <property type="entry name" value="Ribosomal_uL3_bac/org-type"/>
</dbReference>